<dbReference type="AlphaFoldDB" id="A0A6A6WX71"/>
<dbReference type="OrthoDB" id="445357at2759"/>
<feature type="compositionally biased region" description="Low complexity" evidence="1">
    <location>
        <begin position="785"/>
        <end position="795"/>
    </location>
</feature>
<dbReference type="Proteomes" id="UP000799757">
    <property type="component" value="Unassembled WGS sequence"/>
</dbReference>
<accession>A0A6A6WX71</accession>
<evidence type="ECO:0000313" key="3">
    <source>
        <dbReference type="Proteomes" id="UP000799757"/>
    </source>
</evidence>
<feature type="region of interest" description="Disordered" evidence="1">
    <location>
        <begin position="195"/>
        <end position="292"/>
    </location>
</feature>
<reference evidence="2" key="1">
    <citation type="journal article" date="2020" name="Stud. Mycol.">
        <title>101 Dothideomycetes genomes: a test case for predicting lifestyles and emergence of pathogens.</title>
        <authorList>
            <person name="Haridas S."/>
            <person name="Albert R."/>
            <person name="Binder M."/>
            <person name="Bloem J."/>
            <person name="Labutti K."/>
            <person name="Salamov A."/>
            <person name="Andreopoulos B."/>
            <person name="Baker S."/>
            <person name="Barry K."/>
            <person name="Bills G."/>
            <person name="Bluhm B."/>
            <person name="Cannon C."/>
            <person name="Castanera R."/>
            <person name="Culley D."/>
            <person name="Daum C."/>
            <person name="Ezra D."/>
            <person name="Gonzalez J."/>
            <person name="Henrissat B."/>
            <person name="Kuo A."/>
            <person name="Liang C."/>
            <person name="Lipzen A."/>
            <person name="Lutzoni F."/>
            <person name="Magnuson J."/>
            <person name="Mondo S."/>
            <person name="Nolan M."/>
            <person name="Ohm R."/>
            <person name="Pangilinan J."/>
            <person name="Park H.-J."/>
            <person name="Ramirez L."/>
            <person name="Alfaro M."/>
            <person name="Sun H."/>
            <person name="Tritt A."/>
            <person name="Yoshinaga Y."/>
            <person name="Zwiers L.-H."/>
            <person name="Turgeon B."/>
            <person name="Goodwin S."/>
            <person name="Spatafora J."/>
            <person name="Crous P."/>
            <person name="Grigoriev I."/>
        </authorList>
    </citation>
    <scope>NUCLEOTIDE SEQUENCE</scope>
    <source>
        <strain evidence="2">CBS 109.77</strain>
    </source>
</reference>
<feature type="compositionally biased region" description="Polar residues" evidence="1">
    <location>
        <begin position="358"/>
        <end position="375"/>
    </location>
</feature>
<protein>
    <submittedName>
        <fullName evidence="2">Uncharacterized protein</fullName>
    </submittedName>
</protein>
<keyword evidence="3" id="KW-1185">Reference proteome</keyword>
<sequence length="795" mass="85503">MWGNGALGSQSAKDGASFLSLLFLGRPLLSTPQSKPTSLTLPEHAIDIAQMASYATPRTPYYSAYTGVATKGGEFHHLIRQVDEYHLINGFWRFQTDSDAAIAYSLGFKDPESVLFAEDRGDGPTNTIELRWVPGRSDAYQIPRRGTAKHHLEVILEERIMLGLPASFKYETPVYTVDSLGSLLSYRKNKHSEKIPFTTQSAGQAETSVPAAPQEGSTKVFQHPKRSSTSSAPSESEESAESGSSPSRVASPHGGRTPRLTGSTSGSDDARPVAQGASSNHTAPIQVSTKPTASFHNNSLTLSDISNLPISPAQTYGKIAAHQRRRLPSALCSTDGNSGNSLRTPYFSPYAYKPVQGIPQSPGYSSNAPSSTSAIAQPARSPSFASSDVQLATSGNALNQIKAITSGSSLGTPGISIPYTETFHDSNAFNHLTKTAREATLHEGSVVKYTNTHGVTSEQGKEGSIPVLVPETPIVPALNKEKSLNSYLASFKGNVHSGPQTPAPPLIVPVPKFPAGFGEWLDEMMDAASVTAEPPDKHVEGQDASIIHAPLTNPIAEYPTKLVEGSDTSLDNDELFSFDVLSPANKDRHGSTHHLELPTATGEIPHLHEQSDIIIDGDRALTNLADPLDVSVPMHEMAIDMNCPLLVEPFHCMDCGELERHKFDCNIGTIKHMGKLNIHQVRAIAEEVERADPENWRTHQGPPEPELEDHATKVKGLADIVRHEESYKTDPDLQGLSDDALVILWGLKKLLKFTNLSSSHDGTPIIYDADDVQSDGNGVSGSGNGSAQSGSRLHR</sequence>
<gene>
    <name evidence="2" type="ORF">K505DRAFT_366424</name>
</gene>
<dbReference type="EMBL" id="MU002211">
    <property type="protein sequence ID" value="KAF2788493.1"/>
    <property type="molecule type" value="Genomic_DNA"/>
</dbReference>
<feature type="region of interest" description="Disordered" evidence="1">
    <location>
        <begin position="358"/>
        <end position="381"/>
    </location>
</feature>
<evidence type="ECO:0000313" key="2">
    <source>
        <dbReference type="EMBL" id="KAF2788493.1"/>
    </source>
</evidence>
<name>A0A6A6WX71_9PLEO</name>
<feature type="compositionally biased region" description="Low complexity" evidence="1">
    <location>
        <begin position="241"/>
        <end position="252"/>
    </location>
</feature>
<feature type="compositionally biased region" description="Polar residues" evidence="1">
    <location>
        <begin position="197"/>
        <end position="207"/>
    </location>
</feature>
<evidence type="ECO:0000256" key="1">
    <source>
        <dbReference type="SAM" id="MobiDB-lite"/>
    </source>
</evidence>
<organism evidence="2 3">
    <name type="scientific">Melanomma pulvis-pyrius CBS 109.77</name>
    <dbReference type="NCBI Taxonomy" id="1314802"/>
    <lineage>
        <taxon>Eukaryota</taxon>
        <taxon>Fungi</taxon>
        <taxon>Dikarya</taxon>
        <taxon>Ascomycota</taxon>
        <taxon>Pezizomycotina</taxon>
        <taxon>Dothideomycetes</taxon>
        <taxon>Pleosporomycetidae</taxon>
        <taxon>Pleosporales</taxon>
        <taxon>Melanommataceae</taxon>
        <taxon>Melanomma</taxon>
    </lineage>
</organism>
<feature type="compositionally biased region" description="Polar residues" evidence="1">
    <location>
        <begin position="276"/>
        <end position="292"/>
    </location>
</feature>
<feature type="region of interest" description="Disordered" evidence="1">
    <location>
        <begin position="776"/>
        <end position="795"/>
    </location>
</feature>
<proteinExistence type="predicted"/>